<dbReference type="AlphaFoldDB" id="A0A085LJJ8"/>
<name>A0A085LJJ8_9BILA</name>
<accession>A0A085LJJ8</accession>
<reference evidence="3 4" key="1">
    <citation type="journal article" date="2014" name="Nat. Genet.">
        <title>Genome and transcriptome of the porcine whipworm Trichuris suis.</title>
        <authorList>
            <person name="Jex A.R."/>
            <person name="Nejsum P."/>
            <person name="Schwarz E.M."/>
            <person name="Hu L."/>
            <person name="Young N.D."/>
            <person name="Hall R.S."/>
            <person name="Korhonen P.K."/>
            <person name="Liao S."/>
            <person name="Thamsborg S."/>
            <person name="Xia J."/>
            <person name="Xu P."/>
            <person name="Wang S."/>
            <person name="Scheerlinck J.P."/>
            <person name="Hofmann A."/>
            <person name="Sternberg P.W."/>
            <person name="Wang J."/>
            <person name="Gasser R.B."/>
        </authorList>
    </citation>
    <scope>NUCLEOTIDE SEQUENCE [LARGE SCALE GENOMIC DNA]</scope>
    <source>
        <strain evidence="3">DCEP-RM93M</strain>
    </source>
</reference>
<sequence>MSNKKNIGTQFDSNAKKEQRSYDKIKELEKKSHYWTNFSELKKGKTAERVLTYWAKIRNEFKVMEKEQLQLEKIEPSAADENMRKELYDRIRETENECKRWALEIVVEEIRTKAYDPCANNTIEYGIQGVDKMSEKQLVRSLLRKRATEVVSSAQRNYKKSQVLDQIRTTNKRSVIENCLSLLDRNQT</sequence>
<dbReference type="EMBL" id="KL363721">
    <property type="protein sequence ID" value="KFD45144.1"/>
    <property type="molecule type" value="Genomic_DNA"/>
</dbReference>
<evidence type="ECO:0000256" key="2">
    <source>
        <dbReference type="SAM" id="MobiDB-lite"/>
    </source>
</evidence>
<feature type="region of interest" description="Disordered" evidence="2">
    <location>
        <begin position="1"/>
        <end position="21"/>
    </location>
</feature>
<dbReference type="Proteomes" id="UP000030764">
    <property type="component" value="Unassembled WGS sequence"/>
</dbReference>
<keyword evidence="4" id="KW-1185">Reference proteome</keyword>
<evidence type="ECO:0000313" key="4">
    <source>
        <dbReference type="Proteomes" id="UP000030764"/>
    </source>
</evidence>
<gene>
    <name evidence="3" type="ORF">M513_13979</name>
</gene>
<proteinExistence type="predicted"/>
<keyword evidence="1" id="KW-0175">Coiled coil</keyword>
<evidence type="ECO:0000313" key="3">
    <source>
        <dbReference type="EMBL" id="KFD45144.1"/>
    </source>
</evidence>
<feature type="coiled-coil region" evidence="1">
    <location>
        <begin position="77"/>
        <end position="104"/>
    </location>
</feature>
<organism evidence="3 4">
    <name type="scientific">Trichuris suis</name>
    <name type="common">pig whipworm</name>
    <dbReference type="NCBI Taxonomy" id="68888"/>
    <lineage>
        <taxon>Eukaryota</taxon>
        <taxon>Metazoa</taxon>
        <taxon>Ecdysozoa</taxon>
        <taxon>Nematoda</taxon>
        <taxon>Enoplea</taxon>
        <taxon>Dorylaimia</taxon>
        <taxon>Trichinellida</taxon>
        <taxon>Trichuridae</taxon>
        <taxon>Trichuris</taxon>
    </lineage>
</organism>
<feature type="compositionally biased region" description="Polar residues" evidence="2">
    <location>
        <begin position="1"/>
        <end position="13"/>
    </location>
</feature>
<protein>
    <submittedName>
        <fullName evidence="3">Uncharacterized protein</fullName>
    </submittedName>
</protein>
<evidence type="ECO:0000256" key="1">
    <source>
        <dbReference type="SAM" id="Coils"/>
    </source>
</evidence>